<evidence type="ECO:0000256" key="4">
    <source>
        <dbReference type="PROSITE-ProRule" id="PRU00175"/>
    </source>
</evidence>
<keyword evidence="1" id="KW-0479">Metal-binding</keyword>
<dbReference type="EMBL" id="JAACJO010000001">
    <property type="protein sequence ID" value="KAF5364095.1"/>
    <property type="molecule type" value="Genomic_DNA"/>
</dbReference>
<evidence type="ECO:0000256" key="5">
    <source>
        <dbReference type="SAM" id="Coils"/>
    </source>
</evidence>
<dbReference type="PROSITE" id="PS50089">
    <property type="entry name" value="ZF_RING_2"/>
    <property type="match status" value="1"/>
</dbReference>
<feature type="compositionally biased region" description="Acidic residues" evidence="6">
    <location>
        <begin position="221"/>
        <end position="236"/>
    </location>
</feature>
<feature type="coiled-coil region" evidence="5">
    <location>
        <begin position="8"/>
        <end position="100"/>
    </location>
</feature>
<dbReference type="InterPro" id="IPR013083">
    <property type="entry name" value="Znf_RING/FYVE/PHD"/>
</dbReference>
<keyword evidence="9" id="KW-1185">Reference proteome</keyword>
<feature type="compositionally biased region" description="Basic and acidic residues" evidence="6">
    <location>
        <begin position="267"/>
        <end position="277"/>
    </location>
</feature>
<protein>
    <recommendedName>
        <fullName evidence="7">RING-type domain-containing protein</fullName>
    </recommendedName>
</protein>
<dbReference type="OrthoDB" id="1923159at2759"/>
<organism evidence="8 9">
    <name type="scientific">Leucocoprinus leucothites</name>
    <dbReference type="NCBI Taxonomy" id="201217"/>
    <lineage>
        <taxon>Eukaryota</taxon>
        <taxon>Fungi</taxon>
        <taxon>Dikarya</taxon>
        <taxon>Basidiomycota</taxon>
        <taxon>Agaricomycotina</taxon>
        <taxon>Agaricomycetes</taxon>
        <taxon>Agaricomycetidae</taxon>
        <taxon>Agaricales</taxon>
        <taxon>Agaricineae</taxon>
        <taxon>Agaricaceae</taxon>
        <taxon>Leucocoprinus</taxon>
    </lineage>
</organism>
<reference evidence="8 9" key="1">
    <citation type="journal article" date="2020" name="ISME J.">
        <title>Uncovering the hidden diversity of litter-decomposition mechanisms in mushroom-forming fungi.</title>
        <authorList>
            <person name="Floudas D."/>
            <person name="Bentzer J."/>
            <person name="Ahren D."/>
            <person name="Johansson T."/>
            <person name="Persson P."/>
            <person name="Tunlid A."/>
        </authorList>
    </citation>
    <scope>NUCLEOTIDE SEQUENCE [LARGE SCALE GENOMIC DNA]</scope>
    <source>
        <strain evidence="8 9">CBS 146.42</strain>
    </source>
</reference>
<feature type="compositionally biased region" description="Acidic residues" evidence="6">
    <location>
        <begin position="245"/>
        <end position="257"/>
    </location>
</feature>
<dbReference type="SUPFAM" id="SSF57850">
    <property type="entry name" value="RING/U-box"/>
    <property type="match status" value="1"/>
</dbReference>
<keyword evidence="3" id="KW-0862">Zinc</keyword>
<comment type="caution">
    <text evidence="8">The sequence shown here is derived from an EMBL/GenBank/DDBJ whole genome shotgun (WGS) entry which is preliminary data.</text>
</comment>
<dbReference type="InterPro" id="IPR017907">
    <property type="entry name" value="Znf_RING_CS"/>
</dbReference>
<sequence>MKAFMRNVRKLEGSLKQLWKENRNLKRQLDVYKEGAPTTPRRRTAANIENEIRMQNLEDKIEKLEERNNILNKRIKKLQRDQLKAEADALKRDAEDEVGDPDGFSNMRKLLRRFCDMMSITALVDQDELDEKGKDTCPICMERIRLSKGYAMPCDHLVCGECLPSISKGAEETVKCPMCRRVHQREDLEKLQYTETERWDELLAIANAHSCIDYGGGTTTSEEEEEDFIDDDEDEESRTKASDQNEAEAQDGDEEADVAAGQGNEDQDYKVKKEEPGSPRLTPERPASNLYANSPTSEKRKRMQDLMLSRSSKKRRVI</sequence>
<evidence type="ECO:0000313" key="9">
    <source>
        <dbReference type="Proteomes" id="UP000559027"/>
    </source>
</evidence>
<evidence type="ECO:0000256" key="3">
    <source>
        <dbReference type="ARBA" id="ARBA00022833"/>
    </source>
</evidence>
<evidence type="ECO:0000259" key="7">
    <source>
        <dbReference type="PROSITE" id="PS50089"/>
    </source>
</evidence>
<dbReference type="Pfam" id="PF13920">
    <property type="entry name" value="zf-C3HC4_3"/>
    <property type="match status" value="1"/>
</dbReference>
<feature type="domain" description="RING-type" evidence="7">
    <location>
        <begin position="137"/>
        <end position="180"/>
    </location>
</feature>
<accession>A0A8H5GG10</accession>
<keyword evidence="2 4" id="KW-0863">Zinc-finger</keyword>
<dbReference type="Proteomes" id="UP000559027">
    <property type="component" value="Unassembled WGS sequence"/>
</dbReference>
<evidence type="ECO:0000313" key="8">
    <source>
        <dbReference type="EMBL" id="KAF5364095.1"/>
    </source>
</evidence>
<evidence type="ECO:0000256" key="1">
    <source>
        <dbReference type="ARBA" id="ARBA00022723"/>
    </source>
</evidence>
<dbReference type="GO" id="GO:0008270">
    <property type="term" value="F:zinc ion binding"/>
    <property type="evidence" value="ECO:0007669"/>
    <property type="project" value="UniProtKB-KW"/>
</dbReference>
<keyword evidence="5" id="KW-0175">Coiled coil</keyword>
<evidence type="ECO:0000256" key="6">
    <source>
        <dbReference type="SAM" id="MobiDB-lite"/>
    </source>
</evidence>
<evidence type="ECO:0000256" key="2">
    <source>
        <dbReference type="ARBA" id="ARBA00022771"/>
    </source>
</evidence>
<name>A0A8H5GG10_9AGAR</name>
<proteinExistence type="predicted"/>
<dbReference type="SMART" id="SM00184">
    <property type="entry name" value="RING"/>
    <property type="match status" value="1"/>
</dbReference>
<dbReference type="InterPro" id="IPR001841">
    <property type="entry name" value="Znf_RING"/>
</dbReference>
<gene>
    <name evidence="8" type="ORF">D9756_000373</name>
</gene>
<dbReference type="Gene3D" id="3.30.40.10">
    <property type="entry name" value="Zinc/RING finger domain, C3HC4 (zinc finger)"/>
    <property type="match status" value="1"/>
</dbReference>
<dbReference type="AlphaFoldDB" id="A0A8H5GG10"/>
<feature type="region of interest" description="Disordered" evidence="6">
    <location>
        <begin position="215"/>
        <end position="318"/>
    </location>
</feature>
<dbReference type="PROSITE" id="PS00518">
    <property type="entry name" value="ZF_RING_1"/>
    <property type="match status" value="1"/>
</dbReference>